<reference evidence="2 3" key="1">
    <citation type="journal article" date="2018" name="Nat. Ecol. Evol.">
        <title>Shark genomes provide insights into elasmobranch evolution and the origin of vertebrates.</title>
        <authorList>
            <person name="Hara Y"/>
            <person name="Yamaguchi K"/>
            <person name="Onimaru K"/>
            <person name="Kadota M"/>
            <person name="Koyanagi M"/>
            <person name="Keeley SD"/>
            <person name="Tatsumi K"/>
            <person name="Tanaka K"/>
            <person name="Motone F"/>
            <person name="Kageyama Y"/>
            <person name="Nozu R"/>
            <person name="Adachi N"/>
            <person name="Nishimura O"/>
            <person name="Nakagawa R"/>
            <person name="Tanegashima C"/>
            <person name="Kiyatake I"/>
            <person name="Matsumoto R"/>
            <person name="Murakumo K"/>
            <person name="Nishida K"/>
            <person name="Terakita A"/>
            <person name="Kuratani S"/>
            <person name="Sato K"/>
            <person name="Hyodo S Kuraku.S."/>
        </authorList>
    </citation>
    <scope>NUCLEOTIDE SEQUENCE [LARGE SCALE GENOMIC DNA]</scope>
</reference>
<dbReference type="Proteomes" id="UP000287033">
    <property type="component" value="Unassembled WGS sequence"/>
</dbReference>
<comment type="caution">
    <text evidence="2">The sequence shown here is derived from an EMBL/GenBank/DDBJ whole genome shotgun (WGS) entry which is preliminary data.</text>
</comment>
<feature type="region of interest" description="Disordered" evidence="1">
    <location>
        <begin position="85"/>
        <end position="119"/>
    </location>
</feature>
<evidence type="ECO:0000313" key="3">
    <source>
        <dbReference type="Proteomes" id="UP000287033"/>
    </source>
</evidence>
<feature type="compositionally biased region" description="Basic and acidic residues" evidence="1">
    <location>
        <begin position="102"/>
        <end position="119"/>
    </location>
</feature>
<keyword evidence="3" id="KW-1185">Reference proteome</keyword>
<feature type="non-terminal residue" evidence="2">
    <location>
        <position position="119"/>
    </location>
</feature>
<dbReference type="EMBL" id="BEZZ01077499">
    <property type="protein sequence ID" value="GCC42400.1"/>
    <property type="molecule type" value="Genomic_DNA"/>
</dbReference>
<protein>
    <submittedName>
        <fullName evidence="2">Uncharacterized protein</fullName>
    </submittedName>
</protein>
<evidence type="ECO:0000313" key="2">
    <source>
        <dbReference type="EMBL" id="GCC42400.1"/>
    </source>
</evidence>
<dbReference type="AlphaFoldDB" id="A0A401TIB8"/>
<accession>A0A401TIB8</accession>
<gene>
    <name evidence="2" type="ORF">chiPu_0026351</name>
</gene>
<organism evidence="2 3">
    <name type="scientific">Chiloscyllium punctatum</name>
    <name type="common">Brownbanded bambooshark</name>
    <name type="synonym">Hemiscyllium punctatum</name>
    <dbReference type="NCBI Taxonomy" id="137246"/>
    <lineage>
        <taxon>Eukaryota</taxon>
        <taxon>Metazoa</taxon>
        <taxon>Chordata</taxon>
        <taxon>Craniata</taxon>
        <taxon>Vertebrata</taxon>
        <taxon>Chondrichthyes</taxon>
        <taxon>Elasmobranchii</taxon>
        <taxon>Galeomorphii</taxon>
        <taxon>Galeoidea</taxon>
        <taxon>Orectolobiformes</taxon>
        <taxon>Hemiscylliidae</taxon>
        <taxon>Chiloscyllium</taxon>
    </lineage>
</organism>
<proteinExistence type="predicted"/>
<evidence type="ECO:0000256" key="1">
    <source>
        <dbReference type="SAM" id="MobiDB-lite"/>
    </source>
</evidence>
<name>A0A401TIB8_CHIPU</name>
<sequence length="119" mass="12429">MVIVIRWRWLAVLSMQCLDLGGDLRLTALELVGRLVGGGRGVGLATPSHRVGVHPLLPPLTPKQGAQEGGRVGELAMRPHGGILLDGHRPRWHTGAANDRPLQGREGGDGGGGERGDGG</sequence>